<dbReference type="Gene3D" id="1.10.150.130">
    <property type="match status" value="1"/>
</dbReference>
<dbReference type="PANTHER" id="PTHR30349">
    <property type="entry name" value="PHAGE INTEGRASE-RELATED"/>
    <property type="match status" value="1"/>
</dbReference>
<dbReference type="STRING" id="666510.ASAC_1307"/>
<evidence type="ECO:0000256" key="5">
    <source>
        <dbReference type="HAMAP-Rule" id="MF_02055"/>
    </source>
</evidence>
<dbReference type="InterPro" id="IPR004107">
    <property type="entry name" value="Integrase_SAM-like_N"/>
</dbReference>
<keyword evidence="1 5" id="KW-0963">Cytoplasm</keyword>
<evidence type="ECO:0000259" key="7">
    <source>
        <dbReference type="PROSITE" id="PS51900"/>
    </source>
</evidence>
<dbReference type="InterPro" id="IPR033686">
    <property type="entry name" value="XerA"/>
</dbReference>
<comment type="function">
    <text evidence="5">Site-specific tyrosine recombinase, which acts by catalyzing the cutting and rejoining of the recombining DNA molecules.</text>
</comment>
<organism evidence="8 9">
    <name type="scientific">Acidilobus saccharovorans (strain DSM 16705 / JCM 18335 / VKM B-2471 / 345-15)</name>
    <dbReference type="NCBI Taxonomy" id="666510"/>
    <lineage>
        <taxon>Archaea</taxon>
        <taxon>Thermoproteota</taxon>
        <taxon>Thermoprotei</taxon>
        <taxon>Acidilobales</taxon>
        <taxon>Acidilobaceae</taxon>
        <taxon>Acidilobus</taxon>
    </lineage>
</organism>
<dbReference type="HOGENOM" id="CLU_027562_9_2_2"/>
<accession>D9Q324</accession>
<dbReference type="AlphaFoldDB" id="D9Q324"/>
<dbReference type="Pfam" id="PF00589">
    <property type="entry name" value="Phage_integrase"/>
    <property type="match status" value="1"/>
</dbReference>
<comment type="similarity">
    <text evidence="5">Belongs to the 'phage' integrase family. XerA subfamily.</text>
</comment>
<evidence type="ECO:0000256" key="3">
    <source>
        <dbReference type="ARBA" id="ARBA00023125"/>
    </source>
</evidence>
<dbReference type="InterPro" id="IPR011010">
    <property type="entry name" value="DNA_brk_join_enz"/>
</dbReference>
<keyword evidence="9" id="KW-1185">Reference proteome</keyword>
<dbReference type="PANTHER" id="PTHR30349:SF41">
    <property type="entry name" value="INTEGRASE_RECOMBINASE PROTEIN MJ0367-RELATED"/>
    <property type="match status" value="1"/>
</dbReference>
<gene>
    <name evidence="5" type="primary">xerA</name>
    <name evidence="8" type="ordered locus">ASAC_1307</name>
</gene>
<protein>
    <recommendedName>
        <fullName evidence="5">Tyrosine recombinase XerA</fullName>
    </recommendedName>
</protein>
<dbReference type="GO" id="GO:0009037">
    <property type="term" value="F:tyrosine-based site-specific recombinase activity"/>
    <property type="evidence" value="ECO:0007669"/>
    <property type="project" value="UniProtKB-UniRule"/>
</dbReference>
<dbReference type="InterPro" id="IPR050090">
    <property type="entry name" value="Tyrosine_recombinase_XerCD"/>
</dbReference>
<dbReference type="HAMAP" id="MF_02055">
    <property type="entry name" value="Recomb_XerA"/>
    <property type="match status" value="1"/>
</dbReference>
<dbReference type="InterPro" id="IPR002104">
    <property type="entry name" value="Integrase_catalytic"/>
</dbReference>
<evidence type="ECO:0000313" key="8">
    <source>
        <dbReference type="EMBL" id="ADL19712.1"/>
    </source>
</evidence>
<dbReference type="FunCoup" id="D9Q324">
    <property type="interactions" value="2"/>
</dbReference>
<feature type="active site" evidence="5">
    <location>
        <position position="236"/>
    </location>
</feature>
<dbReference type="SUPFAM" id="SSF56349">
    <property type="entry name" value="DNA breaking-rejoining enzymes"/>
    <property type="match status" value="1"/>
</dbReference>
<dbReference type="InParanoid" id="D9Q324"/>
<feature type="active site" evidence="5">
    <location>
        <position position="154"/>
    </location>
</feature>
<dbReference type="InterPro" id="IPR013762">
    <property type="entry name" value="Integrase-like_cat_sf"/>
</dbReference>
<evidence type="ECO:0000259" key="6">
    <source>
        <dbReference type="PROSITE" id="PS51898"/>
    </source>
</evidence>
<dbReference type="GO" id="GO:0006313">
    <property type="term" value="P:DNA transposition"/>
    <property type="evidence" value="ECO:0007669"/>
    <property type="project" value="UniProtKB-UniRule"/>
</dbReference>
<sequence>MPARRIQQPQPEVLSKSVADAVESFLSALEASGASKLTLKSYRAALQSFASHVGPSRPVSQLSQADYLSWLSEMRSKGPVGPRGGRWSSTVHYYTIFVRRFLQWLGISGLPAEPQRRSEFSGALSWKEVEAMMSKARDLYDLLILSLMAESGLRAREVVNLTWGDIDLAKGEARVRGKYGKERLVVLGQVARSVLSVLPPGGPNERVVKLSYQAIYDRVKSLARRAGIDVSKVRPHVLRHTFATEALRRGMSLPVLQRLLGHSDIRITQVYLHLLDEDVRREYERAFMQPQQPYYMAPQYPGQAYMGYPLYPQGFYPGMTGQRT</sequence>
<dbReference type="InterPro" id="IPR010998">
    <property type="entry name" value="Integrase_recombinase_N"/>
</dbReference>
<dbReference type="InterPro" id="IPR044068">
    <property type="entry name" value="CB"/>
</dbReference>
<comment type="subcellular location">
    <subcellularLocation>
        <location evidence="5">Cytoplasm</location>
    </subcellularLocation>
</comment>
<feature type="active site" description="O-(3'-phospho-DNA)-tyrosine intermediate" evidence="5">
    <location>
        <position position="271"/>
    </location>
</feature>
<keyword evidence="4 5" id="KW-0233">DNA recombination</keyword>
<dbReference type="eggNOG" id="arCOG01241">
    <property type="taxonomic scope" value="Archaea"/>
</dbReference>
<dbReference type="Proteomes" id="UP000000346">
    <property type="component" value="Chromosome"/>
</dbReference>
<dbReference type="OrthoDB" id="142231at2157"/>
<dbReference type="GO" id="GO:0003677">
    <property type="term" value="F:DNA binding"/>
    <property type="evidence" value="ECO:0007669"/>
    <property type="project" value="UniProtKB-UniRule"/>
</dbReference>
<name>D9Q324_ACIS3</name>
<dbReference type="PROSITE" id="PS51898">
    <property type="entry name" value="TYR_RECOMBINASE"/>
    <property type="match status" value="1"/>
</dbReference>
<evidence type="ECO:0000256" key="2">
    <source>
        <dbReference type="ARBA" id="ARBA00022908"/>
    </source>
</evidence>
<feature type="active site" evidence="5">
    <location>
        <position position="239"/>
    </location>
</feature>
<dbReference type="KEGG" id="asc:ASAC_1307"/>
<reference evidence="8 9" key="1">
    <citation type="journal article" date="2010" name="Appl. Environ. Microbiol.">
        <title>The genome sequence of the crenarchaeon Acidilobus saccharovorans supports a new order, Acidilobales, and suggests an important ecological role in terrestrial acidic hot springs.</title>
        <authorList>
            <person name="Mardanov A.V."/>
            <person name="Svetlitchnyi V.A."/>
            <person name="Beletsky A.V."/>
            <person name="Prokofeva M.I."/>
            <person name="Bonch-Osmolovskaya E.A."/>
            <person name="Ravin N.V."/>
            <person name="Skryabin K.G."/>
        </authorList>
    </citation>
    <scope>NUCLEOTIDE SEQUENCE [LARGE SCALE GENOMIC DNA]</scope>
    <source>
        <strain evidence="9">DSM 16705 / JCM 18335 / VKM B-2471 / 345-15</strain>
    </source>
</reference>
<feature type="active site" evidence="5">
    <location>
        <position position="178"/>
    </location>
</feature>
<evidence type="ECO:0000256" key="4">
    <source>
        <dbReference type="ARBA" id="ARBA00023172"/>
    </source>
</evidence>
<dbReference type="EMBL" id="CP001742">
    <property type="protein sequence ID" value="ADL19712.1"/>
    <property type="molecule type" value="Genomic_DNA"/>
</dbReference>
<dbReference type="GeneID" id="9499563"/>
<dbReference type="RefSeq" id="WP_013267224.1">
    <property type="nucleotide sequence ID" value="NC_014374.1"/>
</dbReference>
<feature type="domain" description="Tyr recombinase" evidence="6">
    <location>
        <begin position="119"/>
        <end position="284"/>
    </location>
</feature>
<dbReference type="GO" id="GO:0005737">
    <property type="term" value="C:cytoplasm"/>
    <property type="evidence" value="ECO:0007669"/>
    <property type="project" value="UniProtKB-SubCell"/>
</dbReference>
<keyword evidence="3 5" id="KW-0238">DNA-binding</keyword>
<feature type="active site" evidence="5">
    <location>
        <position position="262"/>
    </location>
</feature>
<evidence type="ECO:0000256" key="1">
    <source>
        <dbReference type="ARBA" id="ARBA00022490"/>
    </source>
</evidence>
<proteinExistence type="inferred from homology"/>
<dbReference type="Gene3D" id="1.10.443.10">
    <property type="entry name" value="Intergrase catalytic core"/>
    <property type="match status" value="1"/>
</dbReference>
<feature type="domain" description="Core-binding (CB)" evidence="7">
    <location>
        <begin position="16"/>
        <end position="106"/>
    </location>
</feature>
<evidence type="ECO:0000313" key="9">
    <source>
        <dbReference type="Proteomes" id="UP000000346"/>
    </source>
</evidence>
<keyword evidence="2 5" id="KW-0229">DNA integration</keyword>
<dbReference type="PROSITE" id="PS51900">
    <property type="entry name" value="CB"/>
    <property type="match status" value="1"/>
</dbReference>
<dbReference type="Pfam" id="PF02899">
    <property type="entry name" value="Phage_int_SAM_1"/>
    <property type="match status" value="1"/>
</dbReference>